<dbReference type="PROSITE" id="PS51144">
    <property type="entry name" value="ALPHA_CA_2"/>
    <property type="match status" value="1"/>
</dbReference>
<dbReference type="PANTHER" id="PTHR18952:SF208">
    <property type="entry name" value="CARBONIC ANHYDRASE XA-RELATED"/>
    <property type="match status" value="1"/>
</dbReference>
<keyword evidence="4" id="KW-1185">Reference proteome</keyword>
<comment type="caution">
    <text evidence="3">The sequence shown here is derived from an EMBL/GenBank/DDBJ whole genome shotgun (WGS) entry which is preliminary data.</text>
</comment>
<evidence type="ECO:0000259" key="2">
    <source>
        <dbReference type="PROSITE" id="PS51144"/>
    </source>
</evidence>
<dbReference type="SUPFAM" id="SSF51069">
    <property type="entry name" value="Carbonic anhydrase"/>
    <property type="match status" value="1"/>
</dbReference>
<dbReference type="AlphaFoldDB" id="A0A4Y1ZY79"/>
<proteinExistence type="inferred from homology"/>
<dbReference type="OrthoDB" id="5978072at2759"/>
<evidence type="ECO:0000256" key="1">
    <source>
        <dbReference type="ARBA" id="ARBA00010718"/>
    </source>
</evidence>
<dbReference type="InterPro" id="IPR036398">
    <property type="entry name" value="CA_dom_sf"/>
</dbReference>
<reference evidence="3 4" key="1">
    <citation type="journal article" date="2019" name="Sci. Rep.">
        <title>Orb-weaving spider Araneus ventricosus genome elucidates the spidroin gene catalogue.</title>
        <authorList>
            <person name="Kono N."/>
            <person name="Nakamura H."/>
            <person name="Ohtoshi R."/>
            <person name="Moran D.A.P."/>
            <person name="Shinohara A."/>
            <person name="Yoshida Y."/>
            <person name="Fujiwara M."/>
            <person name="Mori M."/>
            <person name="Tomita M."/>
            <person name="Arakawa K."/>
        </authorList>
    </citation>
    <scope>NUCLEOTIDE SEQUENCE [LARGE SCALE GENOMIC DNA]</scope>
</reference>
<evidence type="ECO:0000313" key="4">
    <source>
        <dbReference type="Proteomes" id="UP000499080"/>
    </source>
</evidence>
<accession>A0A4Y1ZY79</accession>
<evidence type="ECO:0000313" key="3">
    <source>
        <dbReference type="EMBL" id="GBL72006.1"/>
    </source>
</evidence>
<organism evidence="3 4">
    <name type="scientific">Araneus ventricosus</name>
    <name type="common">Orbweaver spider</name>
    <name type="synonym">Epeira ventricosa</name>
    <dbReference type="NCBI Taxonomy" id="182803"/>
    <lineage>
        <taxon>Eukaryota</taxon>
        <taxon>Metazoa</taxon>
        <taxon>Ecdysozoa</taxon>
        <taxon>Arthropoda</taxon>
        <taxon>Chelicerata</taxon>
        <taxon>Arachnida</taxon>
        <taxon>Araneae</taxon>
        <taxon>Araneomorphae</taxon>
        <taxon>Entelegynae</taxon>
        <taxon>Araneoidea</taxon>
        <taxon>Araneidae</taxon>
        <taxon>Araneus</taxon>
    </lineage>
</organism>
<dbReference type="InterPro" id="IPR001148">
    <property type="entry name" value="CA_dom"/>
</dbReference>
<dbReference type="GO" id="GO:0008270">
    <property type="term" value="F:zinc ion binding"/>
    <property type="evidence" value="ECO:0007669"/>
    <property type="project" value="InterPro"/>
</dbReference>
<protein>
    <submittedName>
        <fullName evidence="3">Carbonic anhydrase-related protein 10</fullName>
    </submittedName>
</protein>
<dbReference type="SMART" id="SM01057">
    <property type="entry name" value="Carb_anhydrase"/>
    <property type="match status" value="1"/>
</dbReference>
<dbReference type="GO" id="GO:0006730">
    <property type="term" value="P:one-carbon metabolic process"/>
    <property type="evidence" value="ECO:0007669"/>
    <property type="project" value="TreeGrafter"/>
</dbReference>
<dbReference type="InterPro" id="IPR023561">
    <property type="entry name" value="Carbonic_anhydrase_a-class"/>
</dbReference>
<dbReference type="Proteomes" id="UP000499080">
    <property type="component" value="Unassembled WGS sequence"/>
</dbReference>
<sequence>MYISCDSTDGPERQTSCSENFLKRLITLEEINLIFLSFLGPDYWGLLNPEWKLCNRGRRQSPVDIEPSILLYDPGMGKVEVDKQKVNGTLKNTGHSVRFRLDPTSPAVMVNGGPLSYKYRVHEILLHYGRTDDKGSEHTISGHAFPAELQILGYNNQLYDSMVEAMPKTQGVVGVAVMVQISNFSSPDLRLLTSQLDKIIHKGQMKNITHISIQGLLPDTSQFMTYEGSTTMPGCHETVTWIVLNKPIYITKAEIFLLRRLMQGDEAHPKTILANNYRPPQPLYNRSVRTNVFNHDIGDNKCFDSRKLFYRGNVGFIHWIE</sequence>
<gene>
    <name evidence="3" type="primary">CA10_1</name>
    <name evidence="3" type="ORF">AVEN_115039_1</name>
</gene>
<dbReference type="Pfam" id="PF00194">
    <property type="entry name" value="Carb_anhydrase"/>
    <property type="match status" value="1"/>
</dbReference>
<dbReference type="Gene3D" id="3.10.200.10">
    <property type="entry name" value="Alpha carbonic anhydrase"/>
    <property type="match status" value="1"/>
</dbReference>
<name>A0A4Y1ZY79_ARAVE</name>
<comment type="similarity">
    <text evidence="1">Belongs to the alpha-carbonic anhydrase family.</text>
</comment>
<dbReference type="GO" id="GO:0004089">
    <property type="term" value="F:carbonate dehydratase activity"/>
    <property type="evidence" value="ECO:0007669"/>
    <property type="project" value="InterPro"/>
</dbReference>
<dbReference type="EMBL" id="BGPR01000001">
    <property type="protein sequence ID" value="GBL72006.1"/>
    <property type="molecule type" value="Genomic_DNA"/>
</dbReference>
<feature type="domain" description="Alpha-carbonic anhydrase" evidence="2">
    <location>
        <begin position="31"/>
        <end position="292"/>
    </location>
</feature>
<dbReference type="PANTHER" id="PTHR18952">
    <property type="entry name" value="CARBONIC ANHYDRASE"/>
    <property type="match status" value="1"/>
</dbReference>